<feature type="domain" description="Nuclease associated modular" evidence="2">
    <location>
        <begin position="129"/>
        <end position="145"/>
    </location>
</feature>
<evidence type="ECO:0000313" key="4">
    <source>
        <dbReference type="Proteomes" id="UP000201252"/>
    </source>
</evidence>
<evidence type="ECO:0000259" key="2">
    <source>
        <dbReference type="SMART" id="SM00496"/>
    </source>
</evidence>
<feature type="compositionally biased region" description="Basic and acidic residues" evidence="1">
    <location>
        <begin position="75"/>
        <end position="91"/>
    </location>
</feature>
<evidence type="ECO:0000256" key="1">
    <source>
        <dbReference type="SAM" id="MobiDB-lite"/>
    </source>
</evidence>
<dbReference type="EMBL" id="HQ633071">
    <property type="protein sequence ID" value="AGH31586.1"/>
    <property type="molecule type" value="Genomic_DNA"/>
</dbReference>
<dbReference type="InterPro" id="IPR003615">
    <property type="entry name" value="HNH_nuc"/>
</dbReference>
<feature type="compositionally biased region" description="Basic and acidic residues" evidence="1">
    <location>
        <begin position="108"/>
        <end position="117"/>
    </location>
</feature>
<dbReference type="InterPro" id="IPR002711">
    <property type="entry name" value="HNH"/>
</dbReference>
<dbReference type="GO" id="GO:0003677">
    <property type="term" value="F:DNA binding"/>
    <property type="evidence" value="ECO:0007669"/>
    <property type="project" value="InterPro"/>
</dbReference>
<dbReference type="GO" id="GO:0004519">
    <property type="term" value="F:endonuclease activity"/>
    <property type="evidence" value="ECO:0007669"/>
    <property type="project" value="InterPro"/>
</dbReference>
<keyword evidence="4" id="KW-1185">Reference proteome</keyword>
<organism evidence="3 4">
    <name type="scientific">Synechococcus phage S-SKS1</name>
    <dbReference type="NCBI Taxonomy" id="754042"/>
    <lineage>
        <taxon>Viruses</taxon>
        <taxon>Duplodnaviria</taxon>
        <taxon>Heunggongvirae</taxon>
        <taxon>Uroviricota</taxon>
        <taxon>Caudoviricetes</taxon>
        <taxon>Llyrvirus</taxon>
        <taxon>Llyrvirus SSKS1</taxon>
    </lineage>
</organism>
<dbReference type="GeneID" id="15010984"/>
<dbReference type="InterPro" id="IPR003611">
    <property type="entry name" value="NUMOD3"/>
</dbReference>
<dbReference type="Proteomes" id="UP000201252">
    <property type="component" value="Segment"/>
</dbReference>
<dbReference type="SMART" id="SM00496">
    <property type="entry name" value="IENR2"/>
    <property type="match status" value="2"/>
</dbReference>
<reference evidence="3 4" key="1">
    <citation type="submission" date="2010-10" db="EMBL/GenBank/DDBJ databases">
        <title>The Genome Sequence of Synechococcus phage S-SKS1.</title>
        <authorList>
            <consortium name="The Broad Institute Genome Sequencing Platform"/>
            <person name="Henn M.R."/>
            <person name="Clokie M."/>
            <person name="Levin J."/>
            <person name="Malboeuf C."/>
            <person name="Casali M."/>
            <person name="Russ C."/>
            <person name="Lennon N."/>
            <person name="Chapman S.B."/>
            <person name="Erlich R."/>
            <person name="Young S.K."/>
            <person name="Yandava C."/>
            <person name="Zeng Q."/>
            <person name="Alvarado L."/>
            <person name="Anderson S."/>
            <person name="Berlin A."/>
            <person name="Chen Z."/>
            <person name="Freedman E."/>
            <person name="Gellesch M."/>
            <person name="Goldberg J."/>
            <person name="Green L."/>
            <person name="Griggs A."/>
            <person name="Gujja S."/>
            <person name="Heilman E.R."/>
            <person name="Heiman D."/>
            <person name="Hollinger A."/>
            <person name="Howarth C."/>
            <person name="Larson L."/>
            <person name="Mehta T."/>
            <person name="Pearson M."/>
            <person name="Roberts A."/>
            <person name="Ryan E."/>
            <person name="Saif S."/>
            <person name="Shea T."/>
            <person name="Shenoy N."/>
            <person name="Sisk P."/>
            <person name="Stolte C."/>
            <person name="Sykes S."/>
            <person name="White J."/>
            <person name="Haas B."/>
            <person name="Nusbaum C."/>
            <person name="Birren B."/>
        </authorList>
    </citation>
    <scope>NUCLEOTIDE SEQUENCE [LARGE SCALE GENOMIC DNA]</scope>
</reference>
<dbReference type="KEGG" id="vg:15010984"/>
<protein>
    <recommendedName>
        <fullName evidence="2">Nuclease associated modular domain-containing protein</fullName>
    </recommendedName>
</protein>
<feature type="region of interest" description="Disordered" evidence="1">
    <location>
        <begin position="75"/>
        <end position="149"/>
    </location>
</feature>
<sequence>MLPSYMKHIHHIVPKHMGGTDDPSNLIELSIEEHAEAHKKLYEEYGKEEDEIAWLGLSGQIGKEEIIKRILSEAGKKSGRVNKEAQRESGRKMGLAAKGRIPWNKGKKMSEEYKETLRNSPNVKPPNRKGAKHSEESKAKMSKSQINKK</sequence>
<feature type="domain" description="Nuclease associated modular" evidence="2">
    <location>
        <begin position="105"/>
        <end position="121"/>
    </location>
</feature>
<dbReference type="Pfam" id="PF07460">
    <property type="entry name" value="NUMOD3"/>
    <property type="match status" value="2"/>
</dbReference>
<dbReference type="CDD" id="cd00085">
    <property type="entry name" value="HNHc"/>
    <property type="match status" value="1"/>
</dbReference>
<dbReference type="OrthoDB" id="19703at10239"/>
<accession>M4QPC0</accession>
<evidence type="ECO:0000313" key="3">
    <source>
        <dbReference type="EMBL" id="AGH31586.1"/>
    </source>
</evidence>
<dbReference type="Pfam" id="PF01844">
    <property type="entry name" value="HNH"/>
    <property type="match status" value="1"/>
</dbReference>
<name>M4QPC0_9CAUD</name>
<gene>
    <name evidence="3" type="ORF">SWZG_00073</name>
</gene>
<dbReference type="RefSeq" id="YP_007674438.1">
    <property type="nucleotide sequence ID" value="NC_020851.1"/>
</dbReference>
<dbReference type="GO" id="GO:0008270">
    <property type="term" value="F:zinc ion binding"/>
    <property type="evidence" value="ECO:0007669"/>
    <property type="project" value="InterPro"/>
</dbReference>
<proteinExistence type="predicted"/>